<gene>
    <name evidence="2" type="ORF">LY89DRAFT_731633</name>
</gene>
<name>A0A194XGA0_MOLSC</name>
<dbReference type="EMBL" id="KQ947411">
    <property type="protein sequence ID" value="KUJ19220.1"/>
    <property type="molecule type" value="Genomic_DNA"/>
</dbReference>
<accession>A0A194XGA0</accession>
<evidence type="ECO:0000256" key="1">
    <source>
        <dbReference type="SAM" id="SignalP"/>
    </source>
</evidence>
<organism evidence="2 3">
    <name type="scientific">Mollisia scopiformis</name>
    <name type="common">Conifer needle endophyte fungus</name>
    <name type="synonym">Phialocephala scopiformis</name>
    <dbReference type="NCBI Taxonomy" id="149040"/>
    <lineage>
        <taxon>Eukaryota</taxon>
        <taxon>Fungi</taxon>
        <taxon>Dikarya</taxon>
        <taxon>Ascomycota</taxon>
        <taxon>Pezizomycotina</taxon>
        <taxon>Leotiomycetes</taxon>
        <taxon>Helotiales</taxon>
        <taxon>Mollisiaceae</taxon>
        <taxon>Mollisia</taxon>
    </lineage>
</organism>
<dbReference type="Proteomes" id="UP000070700">
    <property type="component" value="Unassembled WGS sequence"/>
</dbReference>
<keyword evidence="1" id="KW-0732">Signal</keyword>
<dbReference type="KEGG" id="psco:LY89DRAFT_731633"/>
<protein>
    <submittedName>
        <fullName evidence="2">Uncharacterized protein</fullName>
    </submittedName>
</protein>
<dbReference type="InParanoid" id="A0A194XGA0"/>
<dbReference type="RefSeq" id="XP_018073575.1">
    <property type="nucleotide sequence ID" value="XM_018219589.1"/>
</dbReference>
<dbReference type="GeneID" id="28829315"/>
<reference evidence="2 3" key="1">
    <citation type="submission" date="2015-10" db="EMBL/GenBank/DDBJ databases">
        <title>Full genome of DAOMC 229536 Phialocephala scopiformis, a fungal endophyte of spruce producing the potent anti-insectan compound rugulosin.</title>
        <authorList>
            <consortium name="DOE Joint Genome Institute"/>
            <person name="Walker A.K."/>
            <person name="Frasz S.L."/>
            <person name="Seifert K.A."/>
            <person name="Miller J.D."/>
            <person name="Mondo S.J."/>
            <person name="Labutti K."/>
            <person name="Lipzen A."/>
            <person name="Dockter R."/>
            <person name="Kennedy M."/>
            <person name="Grigoriev I.V."/>
            <person name="Spatafora J.W."/>
        </authorList>
    </citation>
    <scope>NUCLEOTIDE SEQUENCE [LARGE SCALE GENOMIC DNA]</scope>
    <source>
        <strain evidence="2 3">CBS 120377</strain>
    </source>
</reference>
<feature type="signal peptide" evidence="1">
    <location>
        <begin position="1"/>
        <end position="20"/>
    </location>
</feature>
<feature type="chain" id="PRO_5008268210" evidence="1">
    <location>
        <begin position="21"/>
        <end position="137"/>
    </location>
</feature>
<sequence length="137" mass="14495">MHGFISSITLLAAVIALVSGAAFPEPTSGYHETCLKRDSPCGGSTHINVDVPCCDDMECVFTYDKSDNLPVHVSLCLPPPPGWSTPPVAAPTASLSARGGNNYGCDNFHCVPPYAHPARDVEMTDRRRAGCGCDDSD</sequence>
<evidence type="ECO:0000313" key="2">
    <source>
        <dbReference type="EMBL" id="KUJ19220.1"/>
    </source>
</evidence>
<proteinExistence type="predicted"/>
<dbReference type="AlphaFoldDB" id="A0A194XGA0"/>
<keyword evidence="3" id="KW-1185">Reference proteome</keyword>
<evidence type="ECO:0000313" key="3">
    <source>
        <dbReference type="Proteomes" id="UP000070700"/>
    </source>
</evidence>